<evidence type="ECO:0000256" key="1">
    <source>
        <dbReference type="SAM" id="MobiDB-lite"/>
    </source>
</evidence>
<feature type="compositionally biased region" description="Basic and acidic residues" evidence="1">
    <location>
        <begin position="71"/>
        <end position="117"/>
    </location>
</feature>
<dbReference type="Proteomes" id="UP000729402">
    <property type="component" value="Unassembled WGS sequence"/>
</dbReference>
<keyword evidence="3" id="KW-1185">Reference proteome</keyword>
<dbReference type="EMBL" id="JAAALK010000079">
    <property type="protein sequence ID" value="KAG8100222.1"/>
    <property type="molecule type" value="Genomic_DNA"/>
</dbReference>
<reference evidence="2" key="1">
    <citation type="journal article" date="2021" name="bioRxiv">
        <title>Whole Genome Assembly and Annotation of Northern Wild Rice, Zizania palustris L., Supports a Whole Genome Duplication in the Zizania Genus.</title>
        <authorList>
            <person name="Haas M."/>
            <person name="Kono T."/>
            <person name="Macchietto M."/>
            <person name="Millas R."/>
            <person name="McGilp L."/>
            <person name="Shao M."/>
            <person name="Duquette J."/>
            <person name="Hirsch C.N."/>
            <person name="Kimball J."/>
        </authorList>
    </citation>
    <scope>NUCLEOTIDE SEQUENCE</scope>
    <source>
        <tissue evidence="2">Fresh leaf tissue</tissue>
    </source>
</reference>
<evidence type="ECO:0000313" key="3">
    <source>
        <dbReference type="Proteomes" id="UP000729402"/>
    </source>
</evidence>
<organism evidence="2 3">
    <name type="scientific">Zizania palustris</name>
    <name type="common">Northern wild rice</name>
    <dbReference type="NCBI Taxonomy" id="103762"/>
    <lineage>
        <taxon>Eukaryota</taxon>
        <taxon>Viridiplantae</taxon>
        <taxon>Streptophyta</taxon>
        <taxon>Embryophyta</taxon>
        <taxon>Tracheophyta</taxon>
        <taxon>Spermatophyta</taxon>
        <taxon>Magnoliopsida</taxon>
        <taxon>Liliopsida</taxon>
        <taxon>Poales</taxon>
        <taxon>Poaceae</taxon>
        <taxon>BOP clade</taxon>
        <taxon>Oryzoideae</taxon>
        <taxon>Oryzeae</taxon>
        <taxon>Zizaniinae</taxon>
        <taxon>Zizania</taxon>
    </lineage>
</organism>
<proteinExistence type="predicted"/>
<gene>
    <name evidence="2" type="ORF">GUJ93_ZPchr0013g33942</name>
</gene>
<accession>A0A8J5X949</accession>
<dbReference type="AlphaFoldDB" id="A0A8J5X949"/>
<comment type="caution">
    <text evidence="2">The sequence shown here is derived from an EMBL/GenBank/DDBJ whole genome shotgun (WGS) entry which is preliminary data.</text>
</comment>
<sequence>MGQPSSRVGSRDCLDSSGLPPWASPGDPRSSLGLGSPRLGPDLRLNPSGEGSSCANLLQPRVLDGGFSLGVRRDKPKPDDFRVDIGGKRLDKGNGGDESERLDPKESPESAHLKKSDGSGGGASQPKDGLGSVSESEDFSEEDVLSNIPAHYFQPIDAKGLAGGAVVGDAEVLLSDIDGKSDVAVVQKSEGAPVALDCAQGVGPDEVEGLEHQLHVSSGLSFLPEDESWQKGILSHLSDAGVGSVSVRGVVDGQAQESFLLQDDEVGQEDVIMDDGFQWKSLAQPRLAEEFVNVDGLLLAQIRQLSRAQAEGIT</sequence>
<evidence type="ECO:0000313" key="2">
    <source>
        <dbReference type="EMBL" id="KAG8100222.1"/>
    </source>
</evidence>
<reference evidence="2" key="2">
    <citation type="submission" date="2021-02" db="EMBL/GenBank/DDBJ databases">
        <authorList>
            <person name="Kimball J.A."/>
            <person name="Haas M.W."/>
            <person name="Macchietto M."/>
            <person name="Kono T."/>
            <person name="Duquette J."/>
            <person name="Shao M."/>
        </authorList>
    </citation>
    <scope>NUCLEOTIDE SEQUENCE</scope>
    <source>
        <tissue evidence="2">Fresh leaf tissue</tissue>
    </source>
</reference>
<name>A0A8J5X949_ZIZPA</name>
<protein>
    <submittedName>
        <fullName evidence="2">Uncharacterized protein</fullName>
    </submittedName>
</protein>
<feature type="region of interest" description="Disordered" evidence="1">
    <location>
        <begin position="1"/>
        <end position="141"/>
    </location>
</feature>